<reference evidence="8" key="1">
    <citation type="submission" date="2017-06" db="EMBL/GenBank/DDBJ databases">
        <authorList>
            <person name="Varghese N."/>
            <person name="Submissions S."/>
        </authorList>
    </citation>
    <scope>NUCLEOTIDE SEQUENCE [LARGE SCALE GENOMIC DNA]</scope>
    <source>
        <strain evidence="8">JCM 23211</strain>
    </source>
</reference>
<keyword evidence="2" id="KW-0805">Transcription regulation</keyword>
<dbReference type="RefSeq" id="WP_089251505.1">
    <property type="nucleotide sequence ID" value="NZ_FZOW01000021.1"/>
</dbReference>
<organism evidence="7 8">
    <name type="scientific">Rhodococcoides kyotonense</name>
    <dbReference type="NCBI Taxonomy" id="398843"/>
    <lineage>
        <taxon>Bacteria</taxon>
        <taxon>Bacillati</taxon>
        <taxon>Actinomycetota</taxon>
        <taxon>Actinomycetes</taxon>
        <taxon>Mycobacteriales</taxon>
        <taxon>Nocardiaceae</taxon>
        <taxon>Rhodococcoides</taxon>
    </lineage>
</organism>
<keyword evidence="3 7" id="KW-0238">DNA-binding</keyword>
<evidence type="ECO:0000256" key="4">
    <source>
        <dbReference type="ARBA" id="ARBA00023159"/>
    </source>
</evidence>
<proteinExistence type="inferred from homology"/>
<dbReference type="InterPro" id="IPR000847">
    <property type="entry name" value="LysR_HTH_N"/>
</dbReference>
<dbReference type="InterPro" id="IPR036388">
    <property type="entry name" value="WH-like_DNA-bd_sf"/>
</dbReference>
<keyword evidence="4" id="KW-0010">Activator</keyword>
<dbReference type="AlphaFoldDB" id="A0A239MQE0"/>
<dbReference type="GO" id="GO:0032993">
    <property type="term" value="C:protein-DNA complex"/>
    <property type="evidence" value="ECO:0007669"/>
    <property type="project" value="TreeGrafter"/>
</dbReference>
<evidence type="ECO:0000259" key="6">
    <source>
        <dbReference type="PROSITE" id="PS50931"/>
    </source>
</evidence>
<dbReference type="EMBL" id="FZOW01000021">
    <property type="protein sequence ID" value="SNT44966.1"/>
    <property type="molecule type" value="Genomic_DNA"/>
</dbReference>
<dbReference type="SUPFAM" id="SSF46785">
    <property type="entry name" value="Winged helix' DNA-binding domain"/>
    <property type="match status" value="1"/>
</dbReference>
<evidence type="ECO:0000256" key="2">
    <source>
        <dbReference type="ARBA" id="ARBA00023015"/>
    </source>
</evidence>
<gene>
    <name evidence="7" type="ORF">SAMN05421642_1218</name>
</gene>
<dbReference type="PRINTS" id="PR00039">
    <property type="entry name" value="HTHLYSR"/>
</dbReference>
<sequence length="297" mass="32432">MDLRQLTQFVAVAETLNFRAAAERLHMTQPPLSVSIRKLEAEIGADLFVRSTHQVRLTQAGEAVLDEARAALFHAEEVARVARATAAGSSGNLRVGFVGSAKNLLLPRLLPLFQGKHPGVVLKFVEQTNTRLIASLEQHQIDVAIVRVPLTRRSDVEYVTVEHDHFVVALPLRHRLAARDSIRFDELKDQPFIDYTAGQMPGLHALTAMLFEEAGVSPRVAQEAVEVQTVLFLVESGLGLALVPSNSARRAGPGVVFRPLSPAPTRPNIGLAIAYNPHFESVTVRQFVSAAIEQSPV</sequence>
<comment type="similarity">
    <text evidence="1">Belongs to the LysR transcriptional regulatory family.</text>
</comment>
<dbReference type="PANTHER" id="PTHR30346">
    <property type="entry name" value="TRANSCRIPTIONAL DUAL REGULATOR HCAR-RELATED"/>
    <property type="match status" value="1"/>
</dbReference>
<protein>
    <submittedName>
        <fullName evidence="7">DNA-binding transcriptional regulator, LysR family</fullName>
    </submittedName>
</protein>
<dbReference type="Gene3D" id="1.10.10.10">
    <property type="entry name" value="Winged helix-like DNA-binding domain superfamily/Winged helix DNA-binding domain"/>
    <property type="match status" value="1"/>
</dbReference>
<dbReference type="PANTHER" id="PTHR30346:SF0">
    <property type="entry name" value="HCA OPERON TRANSCRIPTIONAL ACTIVATOR HCAR"/>
    <property type="match status" value="1"/>
</dbReference>
<dbReference type="OrthoDB" id="3176554at2"/>
<dbReference type="Gene3D" id="3.40.190.10">
    <property type="entry name" value="Periplasmic binding protein-like II"/>
    <property type="match status" value="2"/>
</dbReference>
<keyword evidence="5" id="KW-0804">Transcription</keyword>
<dbReference type="GO" id="GO:0003700">
    <property type="term" value="F:DNA-binding transcription factor activity"/>
    <property type="evidence" value="ECO:0007669"/>
    <property type="project" value="InterPro"/>
</dbReference>
<dbReference type="Pfam" id="PF03466">
    <property type="entry name" value="LysR_substrate"/>
    <property type="match status" value="1"/>
</dbReference>
<dbReference type="Proteomes" id="UP000198327">
    <property type="component" value="Unassembled WGS sequence"/>
</dbReference>
<evidence type="ECO:0000313" key="8">
    <source>
        <dbReference type="Proteomes" id="UP000198327"/>
    </source>
</evidence>
<dbReference type="CDD" id="cd08414">
    <property type="entry name" value="PBP2_LTTR_aromatics_like"/>
    <property type="match status" value="1"/>
</dbReference>
<evidence type="ECO:0000256" key="3">
    <source>
        <dbReference type="ARBA" id="ARBA00023125"/>
    </source>
</evidence>
<accession>A0A239MQE0</accession>
<dbReference type="PROSITE" id="PS50931">
    <property type="entry name" value="HTH_LYSR"/>
    <property type="match status" value="1"/>
</dbReference>
<dbReference type="SUPFAM" id="SSF53850">
    <property type="entry name" value="Periplasmic binding protein-like II"/>
    <property type="match status" value="1"/>
</dbReference>
<evidence type="ECO:0000256" key="1">
    <source>
        <dbReference type="ARBA" id="ARBA00009437"/>
    </source>
</evidence>
<feature type="domain" description="HTH lysR-type" evidence="6">
    <location>
        <begin position="1"/>
        <end position="58"/>
    </location>
</feature>
<dbReference type="Pfam" id="PF00126">
    <property type="entry name" value="HTH_1"/>
    <property type="match status" value="1"/>
</dbReference>
<keyword evidence="8" id="KW-1185">Reference proteome</keyword>
<dbReference type="GO" id="GO:0003677">
    <property type="term" value="F:DNA binding"/>
    <property type="evidence" value="ECO:0007669"/>
    <property type="project" value="UniProtKB-KW"/>
</dbReference>
<evidence type="ECO:0000313" key="7">
    <source>
        <dbReference type="EMBL" id="SNT44966.1"/>
    </source>
</evidence>
<dbReference type="FunFam" id="1.10.10.10:FF:000001">
    <property type="entry name" value="LysR family transcriptional regulator"/>
    <property type="match status" value="1"/>
</dbReference>
<evidence type="ECO:0000256" key="5">
    <source>
        <dbReference type="ARBA" id="ARBA00023163"/>
    </source>
</evidence>
<dbReference type="InterPro" id="IPR036390">
    <property type="entry name" value="WH_DNA-bd_sf"/>
</dbReference>
<name>A0A239MQE0_9NOCA</name>
<dbReference type="InterPro" id="IPR005119">
    <property type="entry name" value="LysR_subst-bd"/>
</dbReference>